<evidence type="ECO:0000259" key="5">
    <source>
        <dbReference type="PROSITE" id="PS51935"/>
    </source>
</evidence>
<dbReference type="Gene3D" id="3.90.1720.10">
    <property type="entry name" value="endopeptidase domain like (from Nostoc punctiforme)"/>
    <property type="match status" value="1"/>
</dbReference>
<keyword evidence="2" id="KW-0645">Protease</keyword>
<evidence type="ECO:0000313" key="6">
    <source>
        <dbReference type="EMBL" id="QIE86802.1"/>
    </source>
</evidence>
<evidence type="ECO:0000256" key="2">
    <source>
        <dbReference type="ARBA" id="ARBA00022670"/>
    </source>
</evidence>
<dbReference type="RefSeq" id="WP_024763231.1">
    <property type="nucleotide sequence ID" value="NZ_CP049140.1"/>
</dbReference>
<evidence type="ECO:0000313" key="7">
    <source>
        <dbReference type="Proteomes" id="UP000501063"/>
    </source>
</evidence>
<organism evidence="6 7">
    <name type="scientific">Pseudomonas nitroreducens</name>
    <dbReference type="NCBI Taxonomy" id="46680"/>
    <lineage>
        <taxon>Bacteria</taxon>
        <taxon>Pseudomonadati</taxon>
        <taxon>Pseudomonadota</taxon>
        <taxon>Gammaproteobacteria</taxon>
        <taxon>Pseudomonadales</taxon>
        <taxon>Pseudomonadaceae</taxon>
        <taxon>Pseudomonas</taxon>
    </lineage>
</organism>
<dbReference type="Pfam" id="PF00877">
    <property type="entry name" value="NLPC_P60"/>
    <property type="match status" value="1"/>
</dbReference>
<dbReference type="GO" id="GO:0008234">
    <property type="term" value="F:cysteine-type peptidase activity"/>
    <property type="evidence" value="ECO:0007669"/>
    <property type="project" value="UniProtKB-KW"/>
</dbReference>
<evidence type="ECO:0000256" key="4">
    <source>
        <dbReference type="ARBA" id="ARBA00022807"/>
    </source>
</evidence>
<keyword evidence="4" id="KW-0788">Thiol protease</keyword>
<reference evidence="6 7" key="1">
    <citation type="submission" date="2020-02" db="EMBL/GenBank/DDBJ databases">
        <title>Integrative conjugative elements (ICEs) and plasmids drive adaptation of Pseudomonas nitroreducens strain HBP1 to wastewater environment.</title>
        <authorList>
            <person name="Sentchilo V."/>
            <person name="Carraro N."/>
            <person name="Bertelli C."/>
            <person name="van der Meer J.R."/>
        </authorList>
    </citation>
    <scope>NUCLEOTIDE SEQUENCE [LARGE SCALE GENOMIC DNA]</scope>
    <source>
        <strain evidence="6 7">HBP1</strain>
    </source>
</reference>
<dbReference type="Proteomes" id="UP000501063">
    <property type="component" value="Chromosome"/>
</dbReference>
<dbReference type="InterPro" id="IPR000064">
    <property type="entry name" value="NLP_P60_dom"/>
</dbReference>
<proteinExistence type="inferred from homology"/>
<comment type="similarity">
    <text evidence="1">Belongs to the peptidase C40 family.</text>
</comment>
<accession>A0A6G6IUX2</accession>
<dbReference type="EMBL" id="CP049140">
    <property type="protein sequence ID" value="QIE86802.1"/>
    <property type="molecule type" value="Genomic_DNA"/>
</dbReference>
<dbReference type="KEGG" id="pnt:G5B91_11180"/>
<feature type="domain" description="NlpC/P60" evidence="5">
    <location>
        <begin position="1"/>
        <end position="139"/>
    </location>
</feature>
<dbReference type="InterPro" id="IPR038765">
    <property type="entry name" value="Papain-like_cys_pep_sf"/>
</dbReference>
<dbReference type="SUPFAM" id="SSF54001">
    <property type="entry name" value="Cysteine proteinases"/>
    <property type="match status" value="1"/>
</dbReference>
<dbReference type="GO" id="GO:0006508">
    <property type="term" value="P:proteolysis"/>
    <property type="evidence" value="ECO:0007669"/>
    <property type="project" value="UniProtKB-KW"/>
</dbReference>
<name>A0A6G6IUX2_PSENT</name>
<sequence>MTRDDIVNTALLAEGTPFKHQGRVLGLGLDCAGLYVFLCQQLQIEHQDATGYPRTPFGGELERQLDGQPCLSPIPVDQAGKGDILVMRMTKQPQHIAIHAGDEAGYPCVIHASEMHGKVCRHRIDELWRARVVRAYRFSGVGQ</sequence>
<gene>
    <name evidence="6" type="ORF">G5B91_11180</name>
</gene>
<evidence type="ECO:0000256" key="1">
    <source>
        <dbReference type="ARBA" id="ARBA00007074"/>
    </source>
</evidence>
<dbReference type="PROSITE" id="PS51935">
    <property type="entry name" value="NLPC_P60"/>
    <property type="match status" value="1"/>
</dbReference>
<dbReference type="AlphaFoldDB" id="A0A6G6IUX2"/>
<evidence type="ECO:0000256" key="3">
    <source>
        <dbReference type="ARBA" id="ARBA00022801"/>
    </source>
</evidence>
<protein>
    <submittedName>
        <fullName evidence="6">Glycoside hydrolase</fullName>
    </submittedName>
</protein>
<keyword evidence="3 6" id="KW-0378">Hydrolase</keyword>